<organism evidence="2 3">
    <name type="scientific">candidate division LCP-89 bacterium B3_LCP</name>
    <dbReference type="NCBI Taxonomy" id="2012998"/>
    <lineage>
        <taxon>Bacteria</taxon>
        <taxon>Pseudomonadati</taxon>
        <taxon>Bacteria division LCP-89</taxon>
    </lineage>
</organism>
<dbReference type="Pfam" id="PF04230">
    <property type="entry name" value="PS_pyruv_trans"/>
    <property type="match status" value="1"/>
</dbReference>
<feature type="domain" description="Polysaccharide pyruvyl transferase" evidence="1">
    <location>
        <begin position="27"/>
        <end position="328"/>
    </location>
</feature>
<protein>
    <recommendedName>
        <fullName evidence="1">Polysaccharide pyruvyl transferase domain-containing protein</fullName>
    </recommendedName>
</protein>
<evidence type="ECO:0000313" key="2">
    <source>
        <dbReference type="EMBL" id="TKJ41559.1"/>
    </source>
</evidence>
<name>A0A532V334_UNCL8</name>
<dbReference type="PANTHER" id="PTHR36836:SF1">
    <property type="entry name" value="COLANIC ACID BIOSYNTHESIS PROTEIN WCAK"/>
    <property type="match status" value="1"/>
</dbReference>
<dbReference type="InterPro" id="IPR007345">
    <property type="entry name" value="Polysacch_pyruvyl_Trfase"/>
</dbReference>
<accession>A0A532V334</accession>
<comment type="caution">
    <text evidence="2">The sequence shown here is derived from an EMBL/GenBank/DDBJ whole genome shotgun (WGS) entry which is preliminary data.</text>
</comment>
<gene>
    <name evidence="2" type="ORF">CEE37_03060</name>
</gene>
<dbReference type="EMBL" id="NJBN01000002">
    <property type="protein sequence ID" value="TKJ41559.1"/>
    <property type="molecule type" value="Genomic_DNA"/>
</dbReference>
<reference evidence="2 3" key="1">
    <citation type="submission" date="2017-06" db="EMBL/GenBank/DDBJ databases">
        <title>Novel microbial phyla capable of carbon fixation and sulfur reduction in deep-sea sediments.</title>
        <authorList>
            <person name="Huang J."/>
            <person name="Baker B."/>
            <person name="Wang Y."/>
        </authorList>
    </citation>
    <scope>NUCLEOTIDE SEQUENCE [LARGE SCALE GENOMIC DNA]</scope>
    <source>
        <strain evidence="2">B3_LCP</strain>
    </source>
</reference>
<evidence type="ECO:0000313" key="3">
    <source>
        <dbReference type="Proteomes" id="UP000319619"/>
    </source>
</evidence>
<evidence type="ECO:0000259" key="1">
    <source>
        <dbReference type="Pfam" id="PF04230"/>
    </source>
</evidence>
<dbReference type="PANTHER" id="PTHR36836">
    <property type="entry name" value="COLANIC ACID BIOSYNTHESIS PROTEIN WCAK"/>
    <property type="match status" value="1"/>
</dbReference>
<sequence>MLSVRCRMKSLSELKILIDRIPFAEGNLGEEAILASLLQDLKECGVTDVSVISNMPDRTRSRHGSSIKVITDKPGNWAAFPAQVKRADILIWGGGHMLQDRSSQLYIPCVVRNLMLAKIMRIPRFIYAPGMGPVVNHLGRSLSAAAIKGSREIVIRDDSSAGFLNSIGIQRFHKTADPVFSLKTDADDLPPPDNDHPVVGFAPRRLFYRKGSIIPVKWQLGSSADQNPEFERFVRETASACDQLIEKRKTEIILLPMDLGPNPRDDLICKQIFQNVKNKENVSIIDNDPPLNDFIKILGSLDLLVSARLHGIIMSLRFGLPFIGIDSDGKIAQMAGMVDCHGRVIKDKQFSAENFCDLALQTLGQGSSLRQELRNKGKILRDRARDNRLILNRCLGEIARN</sequence>
<proteinExistence type="predicted"/>
<dbReference type="Proteomes" id="UP000319619">
    <property type="component" value="Unassembled WGS sequence"/>
</dbReference>
<dbReference type="AlphaFoldDB" id="A0A532V334"/>